<reference evidence="2" key="1">
    <citation type="submission" date="2013-07" db="EMBL/GenBank/DDBJ databases">
        <title>The Genome Sequence of Cryptococcus dejecticola CBS10117.</title>
        <authorList>
            <consortium name="The Broad Institute Genome Sequencing Platform"/>
            <person name="Cuomo C."/>
            <person name="Litvintseva A."/>
            <person name="Chen Y."/>
            <person name="Heitman J."/>
            <person name="Sun S."/>
            <person name="Springer D."/>
            <person name="Dromer F."/>
            <person name="Young S.K."/>
            <person name="Zeng Q."/>
            <person name="Gargeya S."/>
            <person name="Fitzgerald M."/>
            <person name="Abouelleil A."/>
            <person name="Alvarado L."/>
            <person name="Berlin A.M."/>
            <person name="Chapman S.B."/>
            <person name="Dewar J."/>
            <person name="Goldberg J."/>
            <person name="Griggs A."/>
            <person name="Gujja S."/>
            <person name="Hansen M."/>
            <person name="Howarth C."/>
            <person name="Imamovic A."/>
            <person name="Larimer J."/>
            <person name="McCowan C."/>
            <person name="Murphy C."/>
            <person name="Pearson M."/>
            <person name="Priest M."/>
            <person name="Roberts A."/>
            <person name="Saif S."/>
            <person name="Shea T."/>
            <person name="Sykes S."/>
            <person name="Wortman J."/>
            <person name="Nusbaum C."/>
            <person name="Birren B."/>
        </authorList>
    </citation>
    <scope>NUCLEOTIDE SEQUENCE [LARGE SCALE GENOMIC DNA]</scope>
    <source>
        <strain evidence="2">CBS 10117</strain>
    </source>
</reference>
<name>A0A1A6AD00_9TREE</name>
<evidence type="ECO:0000313" key="4">
    <source>
        <dbReference type="Proteomes" id="UP000078595"/>
    </source>
</evidence>
<dbReference type="AlphaFoldDB" id="A0A1A6AD00"/>
<feature type="compositionally biased region" description="Polar residues" evidence="1">
    <location>
        <begin position="409"/>
        <end position="433"/>
    </location>
</feature>
<dbReference type="EMBL" id="KI894028">
    <property type="protein sequence ID" value="OBR87923.1"/>
    <property type="molecule type" value="Genomic_DNA"/>
</dbReference>
<sequence length="495" mass="55046">MNDPASQNAVAWIPSTDPQNHISSGANTYQPSYDPAIGVIPTEPSFAYIAPGQYGPPNSAAATIPQPLVYPRQTATWSNHYHLQAGADILNIIGSGQVVNVLPNDWAKWFSLLTDCHADPRNRESLTNFLEPFFQVYFPSQVFDYWDYNVPEPSPLTLGHFIRALPDHLWSLQFSRDHSHDPQFDGRWDDMQIRDALWCMWYLGEDPYEAQVDTNREFFPQTICLIKKRFPHRLLSQIERYLRDNLVLVIRPKYYCAYIHPDPAVRIKNAYQPPTQPDHVSAPPAVEQISMPSTHDSWVPSLNTPQTQLVGFEGPSGTIHENVSSQAFLRAQPPAHFVPAPDIDASYTRLVEANTLNGASHRIVSAPAIMRSQPDSDGLNGGIRHPVDSPSGGRNSPLNPRSPPFLPSNGANHGNVSSPPQFLPTQPSSDGTTGSSPHASDSSSGGINAPLEIESLPTERSDLISDHDHQNEELRMSFWWIPRVSLAGYEMSSNI</sequence>
<accession>A0A1A6AD00</accession>
<keyword evidence="4" id="KW-1185">Reference proteome</keyword>
<protein>
    <submittedName>
        <fullName evidence="2">Uncharacterized protein</fullName>
    </submittedName>
</protein>
<dbReference type="VEuPathDB" id="FungiDB:I303_02138"/>
<gene>
    <name evidence="2" type="ORF">I303_02138</name>
    <name evidence="3" type="ORF">I303_101726</name>
</gene>
<reference evidence="3" key="3">
    <citation type="submission" date="2024-02" db="EMBL/GenBank/DDBJ databases">
        <title>Comparative genomics of Cryptococcus and Kwoniella reveals pathogenesis evolution and contrasting modes of karyotype evolution via chromosome fusion or intercentromeric recombination.</title>
        <authorList>
            <person name="Coelho M.A."/>
            <person name="David-Palma M."/>
            <person name="Shea T."/>
            <person name="Bowers K."/>
            <person name="McGinley-Smith S."/>
            <person name="Mohammad A.W."/>
            <person name="Gnirke A."/>
            <person name="Yurkov A.M."/>
            <person name="Nowrousian M."/>
            <person name="Sun S."/>
            <person name="Cuomo C.A."/>
            <person name="Heitman J."/>
        </authorList>
    </citation>
    <scope>NUCLEOTIDE SEQUENCE</scope>
    <source>
        <strain evidence="3">CBS 10117</strain>
    </source>
</reference>
<organism evidence="2">
    <name type="scientific">Kwoniella dejecticola CBS 10117</name>
    <dbReference type="NCBI Taxonomy" id="1296121"/>
    <lineage>
        <taxon>Eukaryota</taxon>
        <taxon>Fungi</taxon>
        <taxon>Dikarya</taxon>
        <taxon>Basidiomycota</taxon>
        <taxon>Agaricomycotina</taxon>
        <taxon>Tremellomycetes</taxon>
        <taxon>Tremellales</taxon>
        <taxon>Cryptococcaceae</taxon>
        <taxon>Kwoniella</taxon>
    </lineage>
</organism>
<evidence type="ECO:0000256" key="1">
    <source>
        <dbReference type="SAM" id="MobiDB-lite"/>
    </source>
</evidence>
<feature type="compositionally biased region" description="Low complexity" evidence="1">
    <location>
        <begin position="434"/>
        <end position="446"/>
    </location>
</feature>
<dbReference type="KEGG" id="kdj:28965837"/>
<reference evidence="3" key="2">
    <citation type="submission" date="2013-07" db="EMBL/GenBank/DDBJ databases">
        <authorList>
            <consortium name="The Broad Institute Genome Sequencing Platform"/>
            <person name="Cuomo C."/>
            <person name="Litvintseva A."/>
            <person name="Chen Y."/>
            <person name="Heitman J."/>
            <person name="Sun S."/>
            <person name="Springer D."/>
            <person name="Dromer F."/>
            <person name="Young S.K."/>
            <person name="Zeng Q."/>
            <person name="Gargeya S."/>
            <person name="Fitzgerald M."/>
            <person name="Abouelleil A."/>
            <person name="Alvarado L."/>
            <person name="Berlin A.M."/>
            <person name="Chapman S.B."/>
            <person name="Dewar J."/>
            <person name="Goldberg J."/>
            <person name="Griggs A."/>
            <person name="Gujja S."/>
            <person name="Hansen M."/>
            <person name="Howarth C."/>
            <person name="Imamovic A."/>
            <person name="Larimer J."/>
            <person name="McCowan C."/>
            <person name="Murphy C."/>
            <person name="Pearson M."/>
            <person name="Priest M."/>
            <person name="Roberts A."/>
            <person name="Saif S."/>
            <person name="Shea T."/>
            <person name="Sykes S."/>
            <person name="Wortman J."/>
            <person name="Nusbaum C."/>
            <person name="Birren B."/>
        </authorList>
    </citation>
    <scope>NUCLEOTIDE SEQUENCE</scope>
    <source>
        <strain evidence="3">CBS 10117</strain>
    </source>
</reference>
<feature type="region of interest" description="Disordered" evidence="1">
    <location>
        <begin position="371"/>
        <end position="450"/>
    </location>
</feature>
<dbReference type="GeneID" id="28965837"/>
<dbReference type="EMBL" id="CP144531">
    <property type="protein sequence ID" value="WWC59177.1"/>
    <property type="molecule type" value="Genomic_DNA"/>
</dbReference>
<dbReference type="Proteomes" id="UP000078595">
    <property type="component" value="Chromosome 2"/>
</dbReference>
<evidence type="ECO:0000313" key="2">
    <source>
        <dbReference type="EMBL" id="OBR87923.1"/>
    </source>
</evidence>
<dbReference type="RefSeq" id="XP_018265765.1">
    <property type="nucleotide sequence ID" value="XM_018405484.1"/>
</dbReference>
<proteinExistence type="predicted"/>
<evidence type="ECO:0000313" key="3">
    <source>
        <dbReference type="EMBL" id="WWC59177.1"/>
    </source>
</evidence>